<organism evidence="1 2">
    <name type="scientific">Lithohypha guttulata</name>
    <dbReference type="NCBI Taxonomy" id="1690604"/>
    <lineage>
        <taxon>Eukaryota</taxon>
        <taxon>Fungi</taxon>
        <taxon>Dikarya</taxon>
        <taxon>Ascomycota</taxon>
        <taxon>Pezizomycotina</taxon>
        <taxon>Eurotiomycetes</taxon>
        <taxon>Chaetothyriomycetidae</taxon>
        <taxon>Chaetothyriales</taxon>
        <taxon>Trichomeriaceae</taxon>
        <taxon>Lithohypha</taxon>
    </lineage>
</organism>
<dbReference type="EMBL" id="JAVRRG010000011">
    <property type="protein sequence ID" value="KAK5099049.1"/>
    <property type="molecule type" value="Genomic_DNA"/>
</dbReference>
<proteinExistence type="predicted"/>
<sequence>MSDDDGTSNGYHINKENILQDLAEKQFPLEDSELIFKPYDEAEDEDHFAASYYNGSQIKALYPDAWAPTVSIVFMPGLDRIKVDQMEEQGMTQEAPNQRSPRWRTLTSGNFLADLEFDDNLTLSRVDRTPEVLAQMRRRGVSNVTDNRSSTALLRVAREDRLITIKSDNVTIVNTLTPGSTDLEATLIEVDKGSLFNLVIDFHRFVRDGGAALNTDIESRVKLLEVMIEDASRLAIRSPVLFRMSTRQQIAHSRNMRYGVDHGSMFETIITSVGIKNIISKSAACFNSLATAGESNDEQASIRPKFLQMLVLLLSLLNDADLGSIASFLEKKYRIKADRRHVEILIPKVLPLQSINKSIFVCEMVNAVETRPQRMPDNEEKIWNGFIAQILRDGYLLPGFTQQMGQLERSWVVKFPDGEGFKDSYVFRNLQYHDEHSTINVIPPIDLSMNHRTGEVTSVLTDNNRYLIAVGDHQKITGMVFGEYSVTEAAGPKRTCDLSISEIFVNDYLNKAIQRTNHVLGIVNSYFATVKPQQRKLVKGDALVRRLSRKFEELNLPIMSTKTKRYPDIASCGRLTTHEAKLNGKLLAVAYKVEGKKIARRDLIRNMATDLRKVRTTLHHIDIEVQRYSGKKTNEATKQTIVSLQKELPAIHQCLGYAEQNKQALEQQDKLDVGDEPIVQTIFPGSVIAKGVVHWSRYNMRLSSGDRELRIEANRRQVRKFSWVSDEIVEVWLGTPGLGGDQGLQFFVSPLKRILPEQRQW</sequence>
<reference evidence="1 2" key="1">
    <citation type="submission" date="2023-08" db="EMBL/GenBank/DDBJ databases">
        <title>Black Yeasts Isolated from many extreme environments.</title>
        <authorList>
            <person name="Coleine C."/>
            <person name="Stajich J.E."/>
            <person name="Selbmann L."/>
        </authorList>
    </citation>
    <scope>NUCLEOTIDE SEQUENCE [LARGE SCALE GENOMIC DNA]</scope>
    <source>
        <strain evidence="1 2">CCFEE 5885</strain>
    </source>
</reference>
<protein>
    <submittedName>
        <fullName evidence="1">Uncharacterized protein</fullName>
    </submittedName>
</protein>
<gene>
    <name evidence="1" type="ORF">LTR24_001450</name>
</gene>
<evidence type="ECO:0000313" key="2">
    <source>
        <dbReference type="Proteomes" id="UP001345013"/>
    </source>
</evidence>
<keyword evidence="2" id="KW-1185">Reference proteome</keyword>
<name>A0ABR0KKD3_9EURO</name>
<dbReference type="Proteomes" id="UP001345013">
    <property type="component" value="Unassembled WGS sequence"/>
</dbReference>
<comment type="caution">
    <text evidence="1">The sequence shown here is derived from an EMBL/GenBank/DDBJ whole genome shotgun (WGS) entry which is preliminary data.</text>
</comment>
<accession>A0ABR0KKD3</accession>
<evidence type="ECO:0000313" key="1">
    <source>
        <dbReference type="EMBL" id="KAK5099049.1"/>
    </source>
</evidence>